<gene>
    <name evidence="4" type="ORF">SAMN02745121_07973</name>
</gene>
<feature type="region of interest" description="Disordered" evidence="2">
    <location>
        <begin position="105"/>
        <end position="153"/>
    </location>
</feature>
<name>A0A1I2HHZ6_9BACT</name>
<dbReference type="SUPFAM" id="SSF56112">
    <property type="entry name" value="Protein kinase-like (PK-like)"/>
    <property type="match status" value="1"/>
</dbReference>
<keyword evidence="1" id="KW-0547">Nucleotide-binding</keyword>
<evidence type="ECO:0000256" key="2">
    <source>
        <dbReference type="SAM" id="MobiDB-lite"/>
    </source>
</evidence>
<dbReference type="InterPro" id="IPR017441">
    <property type="entry name" value="Protein_kinase_ATP_BS"/>
</dbReference>
<organism evidence="4 5">
    <name type="scientific">Nannocystis exedens</name>
    <dbReference type="NCBI Taxonomy" id="54"/>
    <lineage>
        <taxon>Bacteria</taxon>
        <taxon>Pseudomonadati</taxon>
        <taxon>Myxococcota</taxon>
        <taxon>Polyangia</taxon>
        <taxon>Nannocystales</taxon>
        <taxon>Nannocystaceae</taxon>
        <taxon>Nannocystis</taxon>
    </lineage>
</organism>
<sequence length="225" mass="25197">MYPATPAPRRLFGGCYDKLQVIGVGASAIVHRASDRRLSCEVALKVSRSADPGEDDVIRFLRAAKILSALHHPNIPRIFHCGEDGKEHIFVTVLCSGVPATDLTREHDVGPEQPATTHPAKIAGPSLLAQDTRQRQRLPRRSARRSRPADVTRVGLSDHDAVHRTVTEKEQGEMTWRVWARERVRQANLFVSQTYAVSRTGRQREQVRGLQSNFRDGQVRAMVEI</sequence>
<keyword evidence="4" id="KW-0808">Transferase</keyword>
<feature type="compositionally biased region" description="Basic residues" evidence="2">
    <location>
        <begin position="135"/>
        <end position="146"/>
    </location>
</feature>
<dbReference type="Pfam" id="PF07714">
    <property type="entry name" value="PK_Tyr_Ser-Thr"/>
    <property type="match status" value="1"/>
</dbReference>
<dbReference type="Proteomes" id="UP000199400">
    <property type="component" value="Unassembled WGS sequence"/>
</dbReference>
<dbReference type="InterPro" id="IPR000719">
    <property type="entry name" value="Prot_kinase_dom"/>
</dbReference>
<dbReference type="GO" id="GO:0005524">
    <property type="term" value="F:ATP binding"/>
    <property type="evidence" value="ECO:0007669"/>
    <property type="project" value="UniProtKB-UniRule"/>
</dbReference>
<evidence type="ECO:0000259" key="3">
    <source>
        <dbReference type="PROSITE" id="PS50011"/>
    </source>
</evidence>
<reference evidence="5" key="1">
    <citation type="submission" date="2016-10" db="EMBL/GenBank/DDBJ databases">
        <authorList>
            <person name="Varghese N."/>
            <person name="Submissions S."/>
        </authorList>
    </citation>
    <scope>NUCLEOTIDE SEQUENCE [LARGE SCALE GENOMIC DNA]</scope>
    <source>
        <strain evidence="5">ATCC 25963</strain>
    </source>
</reference>
<dbReference type="InterPro" id="IPR011009">
    <property type="entry name" value="Kinase-like_dom_sf"/>
</dbReference>
<accession>A0A1I2HHZ6</accession>
<evidence type="ECO:0000313" key="4">
    <source>
        <dbReference type="EMBL" id="SFF29309.1"/>
    </source>
</evidence>
<feature type="domain" description="Protein kinase" evidence="3">
    <location>
        <begin position="16"/>
        <end position="225"/>
    </location>
</feature>
<keyword evidence="1" id="KW-0067">ATP-binding</keyword>
<keyword evidence="4" id="KW-0418">Kinase</keyword>
<evidence type="ECO:0000256" key="1">
    <source>
        <dbReference type="PROSITE-ProRule" id="PRU10141"/>
    </source>
</evidence>
<keyword evidence="5" id="KW-1185">Reference proteome</keyword>
<proteinExistence type="predicted"/>
<dbReference type="Gene3D" id="1.10.510.10">
    <property type="entry name" value="Transferase(Phosphotransferase) domain 1"/>
    <property type="match status" value="1"/>
</dbReference>
<feature type="binding site" evidence="1">
    <location>
        <position position="45"/>
    </location>
    <ligand>
        <name>ATP</name>
        <dbReference type="ChEBI" id="CHEBI:30616"/>
    </ligand>
</feature>
<dbReference type="GO" id="GO:0004672">
    <property type="term" value="F:protein kinase activity"/>
    <property type="evidence" value="ECO:0007669"/>
    <property type="project" value="InterPro"/>
</dbReference>
<dbReference type="PROSITE" id="PS50011">
    <property type="entry name" value="PROTEIN_KINASE_DOM"/>
    <property type="match status" value="1"/>
</dbReference>
<dbReference type="EMBL" id="FOMX01000043">
    <property type="protein sequence ID" value="SFF29309.1"/>
    <property type="molecule type" value="Genomic_DNA"/>
</dbReference>
<evidence type="ECO:0000313" key="5">
    <source>
        <dbReference type="Proteomes" id="UP000199400"/>
    </source>
</evidence>
<dbReference type="STRING" id="54.SAMN02745121_07973"/>
<protein>
    <submittedName>
        <fullName evidence="4">Protein kinase domain-containing protein</fullName>
    </submittedName>
</protein>
<dbReference type="PROSITE" id="PS00107">
    <property type="entry name" value="PROTEIN_KINASE_ATP"/>
    <property type="match status" value="1"/>
</dbReference>
<dbReference type="InterPro" id="IPR001245">
    <property type="entry name" value="Ser-Thr/Tyr_kinase_cat_dom"/>
</dbReference>
<dbReference type="AlphaFoldDB" id="A0A1I2HHZ6"/>